<dbReference type="PANTHER" id="PTHR19303:SF16">
    <property type="entry name" value="JERKY PROTEIN HOMOLOG-LIKE"/>
    <property type="match status" value="1"/>
</dbReference>
<evidence type="ECO:0000256" key="3">
    <source>
        <dbReference type="ARBA" id="ARBA00023242"/>
    </source>
</evidence>
<dbReference type="Pfam" id="PF03221">
    <property type="entry name" value="HTH_Tnp_Tc5"/>
    <property type="match status" value="1"/>
</dbReference>
<evidence type="ECO:0000259" key="4">
    <source>
        <dbReference type="PROSITE" id="PS51253"/>
    </source>
</evidence>
<accession>A0AA38HMU3</accession>
<dbReference type="Proteomes" id="UP001168821">
    <property type="component" value="Unassembled WGS sequence"/>
</dbReference>
<keyword evidence="2" id="KW-0238">DNA-binding</keyword>
<dbReference type="GO" id="GO:0005634">
    <property type="term" value="C:nucleus"/>
    <property type="evidence" value="ECO:0007669"/>
    <property type="project" value="UniProtKB-SubCell"/>
</dbReference>
<evidence type="ECO:0000313" key="6">
    <source>
        <dbReference type="Proteomes" id="UP001168821"/>
    </source>
</evidence>
<keyword evidence="3" id="KW-0539">Nucleus</keyword>
<evidence type="ECO:0000256" key="2">
    <source>
        <dbReference type="ARBA" id="ARBA00023125"/>
    </source>
</evidence>
<dbReference type="PROSITE" id="PS51253">
    <property type="entry name" value="HTH_CENPB"/>
    <property type="match status" value="1"/>
</dbReference>
<dbReference type="InterPro" id="IPR050863">
    <property type="entry name" value="CenT-Element_Derived"/>
</dbReference>
<comment type="caution">
    <text evidence="5">The sequence shown here is derived from an EMBL/GenBank/DDBJ whole genome shotgun (WGS) entry which is preliminary data.</text>
</comment>
<dbReference type="InterPro" id="IPR009057">
    <property type="entry name" value="Homeodomain-like_sf"/>
</dbReference>
<organism evidence="5 6">
    <name type="scientific">Zophobas morio</name>
    <dbReference type="NCBI Taxonomy" id="2755281"/>
    <lineage>
        <taxon>Eukaryota</taxon>
        <taxon>Metazoa</taxon>
        <taxon>Ecdysozoa</taxon>
        <taxon>Arthropoda</taxon>
        <taxon>Hexapoda</taxon>
        <taxon>Insecta</taxon>
        <taxon>Pterygota</taxon>
        <taxon>Neoptera</taxon>
        <taxon>Endopterygota</taxon>
        <taxon>Coleoptera</taxon>
        <taxon>Polyphaga</taxon>
        <taxon>Cucujiformia</taxon>
        <taxon>Tenebrionidae</taxon>
        <taxon>Zophobas</taxon>
    </lineage>
</organism>
<sequence>MSKRKHVTLPIKKKLQILKALDEGECVTQLAMQYGVGKSTICDIKKKRCSINQYLTNADNETPQRETLKLCKHPEMEHALFICILQERARHTPLNGELICEKAKWFYQKLTGKDDFNASSGWLHKFKKRHGIRQLQITGEKLSADKSAVEPFRQKFLDKIKQMNLVPDQVYNADESGLFYRVLPNKTLAH</sequence>
<reference evidence="5" key="1">
    <citation type="journal article" date="2023" name="G3 (Bethesda)">
        <title>Whole genome assemblies of Zophobas morio and Tenebrio molitor.</title>
        <authorList>
            <person name="Kaur S."/>
            <person name="Stinson S.A."/>
            <person name="diCenzo G.C."/>
        </authorList>
    </citation>
    <scope>NUCLEOTIDE SEQUENCE</scope>
    <source>
        <strain evidence="5">QUZm001</strain>
    </source>
</reference>
<proteinExistence type="predicted"/>
<dbReference type="SUPFAM" id="SSF46689">
    <property type="entry name" value="Homeodomain-like"/>
    <property type="match status" value="2"/>
</dbReference>
<comment type="subcellular location">
    <subcellularLocation>
        <location evidence="1">Nucleus</location>
    </subcellularLocation>
</comment>
<dbReference type="AlphaFoldDB" id="A0AA38HMU3"/>
<evidence type="ECO:0000313" key="5">
    <source>
        <dbReference type="EMBL" id="KAJ3640561.1"/>
    </source>
</evidence>
<dbReference type="SMART" id="SM00674">
    <property type="entry name" value="CENPB"/>
    <property type="match status" value="1"/>
</dbReference>
<keyword evidence="6" id="KW-1185">Reference proteome</keyword>
<dbReference type="InterPro" id="IPR007889">
    <property type="entry name" value="HTH_Psq"/>
</dbReference>
<dbReference type="InterPro" id="IPR006600">
    <property type="entry name" value="HTH_CenpB_DNA-bd_dom"/>
</dbReference>
<dbReference type="EMBL" id="JALNTZ010000010">
    <property type="protein sequence ID" value="KAJ3640561.1"/>
    <property type="molecule type" value="Genomic_DNA"/>
</dbReference>
<dbReference type="Gene3D" id="1.10.10.60">
    <property type="entry name" value="Homeodomain-like"/>
    <property type="match status" value="2"/>
</dbReference>
<protein>
    <recommendedName>
        <fullName evidence="4">HTH CENPB-type domain-containing protein</fullName>
    </recommendedName>
</protein>
<dbReference type="PANTHER" id="PTHR19303">
    <property type="entry name" value="TRANSPOSON"/>
    <property type="match status" value="1"/>
</dbReference>
<name>A0AA38HMU3_9CUCU</name>
<gene>
    <name evidence="5" type="ORF">Zmor_003854</name>
</gene>
<feature type="domain" description="HTH CENPB-type" evidence="4">
    <location>
        <begin position="64"/>
        <end position="136"/>
    </location>
</feature>
<evidence type="ECO:0000256" key="1">
    <source>
        <dbReference type="ARBA" id="ARBA00004123"/>
    </source>
</evidence>
<dbReference type="Pfam" id="PF04218">
    <property type="entry name" value="CENP-B_N"/>
    <property type="match status" value="1"/>
</dbReference>
<dbReference type="GO" id="GO:0003677">
    <property type="term" value="F:DNA binding"/>
    <property type="evidence" value="ECO:0007669"/>
    <property type="project" value="UniProtKB-KW"/>
</dbReference>